<dbReference type="RefSeq" id="WP_290247701.1">
    <property type="nucleotide sequence ID" value="NZ_JAUFQT010000001.1"/>
</dbReference>
<dbReference type="Pfam" id="PF13601">
    <property type="entry name" value="HTH_34"/>
    <property type="match status" value="1"/>
</dbReference>
<evidence type="ECO:0000313" key="2">
    <source>
        <dbReference type="EMBL" id="MFB9212433.1"/>
    </source>
</evidence>
<keyword evidence="3" id="KW-1185">Reference proteome</keyword>
<dbReference type="Gene3D" id="1.10.10.10">
    <property type="entry name" value="Winged helix-like DNA-binding domain superfamily/Winged helix DNA-binding domain"/>
    <property type="match status" value="1"/>
</dbReference>
<protein>
    <submittedName>
        <fullName evidence="2">Winged helix-turn-helix domain-containing protein</fullName>
    </submittedName>
</protein>
<accession>A0ABV5J837</accession>
<dbReference type="PANTHER" id="PTHR37318:SF1">
    <property type="entry name" value="BSL7504 PROTEIN"/>
    <property type="match status" value="1"/>
</dbReference>
<proteinExistence type="predicted"/>
<gene>
    <name evidence="2" type="ORF">ACFFUR_11505</name>
</gene>
<dbReference type="PANTHER" id="PTHR37318">
    <property type="entry name" value="BSL7504 PROTEIN"/>
    <property type="match status" value="1"/>
</dbReference>
<dbReference type="EMBL" id="JBHMEW010000061">
    <property type="protein sequence ID" value="MFB9212433.1"/>
    <property type="molecule type" value="Genomic_DNA"/>
</dbReference>
<dbReference type="InterPro" id="IPR036388">
    <property type="entry name" value="WH-like_DNA-bd_sf"/>
</dbReference>
<comment type="caution">
    <text evidence="2">The sequence shown here is derived from an EMBL/GenBank/DDBJ whole genome shotgun (WGS) entry which is preliminary data.</text>
</comment>
<organism evidence="2 3">
    <name type="scientific">Echinicola jeungdonensis</name>
    <dbReference type="NCBI Taxonomy" id="709343"/>
    <lineage>
        <taxon>Bacteria</taxon>
        <taxon>Pseudomonadati</taxon>
        <taxon>Bacteroidota</taxon>
        <taxon>Cytophagia</taxon>
        <taxon>Cytophagales</taxon>
        <taxon>Cyclobacteriaceae</taxon>
        <taxon>Echinicola</taxon>
    </lineage>
</organism>
<feature type="domain" description="Winged helix DNA-binding" evidence="1">
    <location>
        <begin position="16"/>
        <end position="95"/>
    </location>
</feature>
<name>A0ABV5J837_9BACT</name>
<dbReference type="SUPFAM" id="SSF46785">
    <property type="entry name" value="Winged helix' DNA-binding domain"/>
    <property type="match status" value="1"/>
</dbReference>
<dbReference type="Proteomes" id="UP001589654">
    <property type="component" value="Unassembled WGS sequence"/>
</dbReference>
<dbReference type="InterPro" id="IPR036390">
    <property type="entry name" value="WH_DNA-bd_sf"/>
</dbReference>
<evidence type="ECO:0000313" key="3">
    <source>
        <dbReference type="Proteomes" id="UP001589654"/>
    </source>
</evidence>
<dbReference type="InterPro" id="IPR027395">
    <property type="entry name" value="WH_DNA-bd_dom"/>
</dbReference>
<sequence length="96" mass="11116">MKELLKNLNKAFENKIRLGIMSALVVNEYLDFNTLKDLLGVTDGNLASHLKSLEKRKYITFKKEFLDRKPNTKYSATTEGQKAFEKHIKAIEELLK</sequence>
<evidence type="ECO:0000259" key="1">
    <source>
        <dbReference type="Pfam" id="PF13601"/>
    </source>
</evidence>
<reference evidence="2 3" key="1">
    <citation type="submission" date="2024-09" db="EMBL/GenBank/DDBJ databases">
        <authorList>
            <person name="Sun Q."/>
            <person name="Mori K."/>
        </authorList>
    </citation>
    <scope>NUCLEOTIDE SEQUENCE [LARGE SCALE GENOMIC DNA]</scope>
    <source>
        <strain evidence="2 3">CECT 7682</strain>
    </source>
</reference>